<dbReference type="OrthoDB" id="2414723at2759"/>
<reference evidence="1" key="1">
    <citation type="journal article" date="2020" name="Ecol. Evol.">
        <title>Genome structure and content of the rice root-knot nematode (Meloidogyne graminicola).</title>
        <authorList>
            <person name="Phan N.T."/>
            <person name="Danchin E.G.J."/>
            <person name="Klopp C."/>
            <person name="Perfus-Barbeoch L."/>
            <person name="Kozlowski D.K."/>
            <person name="Koutsovoulos G.D."/>
            <person name="Lopez-Roques C."/>
            <person name="Bouchez O."/>
            <person name="Zahm M."/>
            <person name="Besnard G."/>
            <person name="Bellafiore S."/>
        </authorList>
    </citation>
    <scope>NUCLEOTIDE SEQUENCE</scope>
    <source>
        <strain evidence="1">VN-18</strain>
    </source>
</reference>
<sequence length="79" mass="8773">MSSKIKFGDENEGNGIPFYGSGSILRSLGTERQAMHGYGNGTRIIQNGRVHTDDILNINVGGKKFTVRRSDMLADPRRY</sequence>
<keyword evidence="2" id="KW-1185">Reference proteome</keyword>
<protein>
    <submittedName>
        <fullName evidence="1">BTB_2 domain-containing protein</fullName>
    </submittedName>
</protein>
<comment type="caution">
    <text evidence="1">The sequence shown here is derived from an EMBL/GenBank/DDBJ whole genome shotgun (WGS) entry which is preliminary data.</text>
</comment>
<organism evidence="1 2">
    <name type="scientific">Meloidogyne graminicola</name>
    <dbReference type="NCBI Taxonomy" id="189291"/>
    <lineage>
        <taxon>Eukaryota</taxon>
        <taxon>Metazoa</taxon>
        <taxon>Ecdysozoa</taxon>
        <taxon>Nematoda</taxon>
        <taxon>Chromadorea</taxon>
        <taxon>Rhabditida</taxon>
        <taxon>Tylenchina</taxon>
        <taxon>Tylenchomorpha</taxon>
        <taxon>Tylenchoidea</taxon>
        <taxon>Meloidogynidae</taxon>
        <taxon>Meloidogyninae</taxon>
        <taxon>Meloidogyne</taxon>
    </lineage>
</organism>
<dbReference type="Proteomes" id="UP000605970">
    <property type="component" value="Unassembled WGS sequence"/>
</dbReference>
<proteinExistence type="predicted"/>
<gene>
    <name evidence="1" type="ORF">Mgra_00008395</name>
</gene>
<name>A0A8S9ZG18_9BILA</name>
<dbReference type="EMBL" id="JABEBT010000109">
    <property type="protein sequence ID" value="KAF7632211.1"/>
    <property type="molecule type" value="Genomic_DNA"/>
</dbReference>
<evidence type="ECO:0000313" key="2">
    <source>
        <dbReference type="Proteomes" id="UP000605970"/>
    </source>
</evidence>
<evidence type="ECO:0000313" key="1">
    <source>
        <dbReference type="EMBL" id="KAF7632211.1"/>
    </source>
</evidence>
<accession>A0A8S9ZG18</accession>
<dbReference type="AlphaFoldDB" id="A0A8S9ZG18"/>